<dbReference type="GO" id="GO:0007283">
    <property type="term" value="P:spermatogenesis"/>
    <property type="evidence" value="ECO:0007669"/>
    <property type="project" value="InterPro"/>
</dbReference>
<dbReference type="PANTHER" id="PTHR28642">
    <property type="entry name" value="MEIOSIS 1 ARREST PROTEIN"/>
    <property type="match status" value="1"/>
</dbReference>
<dbReference type="EMBL" id="JANPWB010000002">
    <property type="protein sequence ID" value="KAJ1212151.1"/>
    <property type="molecule type" value="Genomic_DNA"/>
</dbReference>
<proteinExistence type="predicted"/>
<dbReference type="GO" id="GO:0007127">
    <property type="term" value="P:meiosis I"/>
    <property type="evidence" value="ECO:0007669"/>
    <property type="project" value="InterPro"/>
</dbReference>
<keyword evidence="3" id="KW-1185">Reference proteome</keyword>
<evidence type="ECO:0000256" key="1">
    <source>
        <dbReference type="SAM" id="MobiDB-lite"/>
    </source>
</evidence>
<dbReference type="PANTHER" id="PTHR28642:SF1">
    <property type="entry name" value="MEIOSIS 1 ARREST PROTEIN"/>
    <property type="match status" value="1"/>
</dbReference>
<dbReference type="Proteomes" id="UP001066276">
    <property type="component" value="Chromosome 1_2"/>
</dbReference>
<dbReference type="InterPro" id="IPR033587">
    <property type="entry name" value="M1AP"/>
</dbReference>
<feature type="region of interest" description="Disordered" evidence="1">
    <location>
        <begin position="460"/>
        <end position="488"/>
    </location>
</feature>
<sequence length="538" mass="59410">MNSTAMRLETRTEAYAARPFPVTTHGRQPPRILIVDVLPPFWAGTCKSLCEALENFFSLACSLGGPCRIPLFSLYAAQTQHECLLPFVQLKGNFPRLLSCVAELRAVPREGSFHPKTECLKRAVQDGLQQFKQHSRLLGTGGGVSSCSVEITVVTSQPGRQVVKDLEAGLKDTDLVSLRRLQVVHLSKGDVLDSVDMDWVSHSSDDASPEDPLILGADIDLQTIGSDVISLETFFKAWLQDHGTDREHLHLLLPPSGLGAPLKTGMMCVKCDVQERLLNPDLLPTTGAPVNTPSKMAASQTTSLWRLRVIKALKADGVCQSVLYGLPAIIRPTCCWKLDWDDLEANQQHFQALCHCLLKKDLVLLAKNEPQTVGPSWNVTVHAYYIMAASSSFTLMAKPVASRELLLPCDFPALPEDLPEGGLREMESILHSLEVDQTYNPLQMQSDLYKQLRSLLARAAPGRQQGSAQGVLREQRPHPRQLQNRQVHTKARATVAPLPMIQVPPRLPPKVFKPITPAKDTCDLSLFSDDDDEFLHGL</sequence>
<dbReference type="AlphaFoldDB" id="A0AAV7WGN2"/>
<comment type="caution">
    <text evidence="2">The sequence shown here is derived from an EMBL/GenBank/DDBJ whole genome shotgun (WGS) entry which is preliminary data.</text>
</comment>
<gene>
    <name evidence="2" type="ORF">NDU88_007485</name>
</gene>
<evidence type="ECO:0000313" key="2">
    <source>
        <dbReference type="EMBL" id="KAJ1212151.1"/>
    </source>
</evidence>
<reference evidence="2" key="1">
    <citation type="journal article" date="2022" name="bioRxiv">
        <title>Sequencing and chromosome-scale assembly of the giantPleurodeles waltlgenome.</title>
        <authorList>
            <person name="Brown T."/>
            <person name="Elewa A."/>
            <person name="Iarovenko S."/>
            <person name="Subramanian E."/>
            <person name="Araus A.J."/>
            <person name="Petzold A."/>
            <person name="Susuki M."/>
            <person name="Suzuki K.-i.T."/>
            <person name="Hayashi T."/>
            <person name="Toyoda A."/>
            <person name="Oliveira C."/>
            <person name="Osipova E."/>
            <person name="Leigh N.D."/>
            <person name="Simon A."/>
            <person name="Yun M.H."/>
        </authorList>
    </citation>
    <scope>NUCLEOTIDE SEQUENCE</scope>
    <source>
        <strain evidence="2">20211129_DDA</strain>
        <tissue evidence="2">Liver</tissue>
    </source>
</reference>
<dbReference type="GO" id="GO:0051308">
    <property type="term" value="P:male meiosis chromosome separation"/>
    <property type="evidence" value="ECO:0007669"/>
    <property type="project" value="TreeGrafter"/>
</dbReference>
<evidence type="ECO:0008006" key="4">
    <source>
        <dbReference type="Google" id="ProtNLM"/>
    </source>
</evidence>
<organism evidence="2 3">
    <name type="scientific">Pleurodeles waltl</name>
    <name type="common">Iberian ribbed newt</name>
    <dbReference type="NCBI Taxonomy" id="8319"/>
    <lineage>
        <taxon>Eukaryota</taxon>
        <taxon>Metazoa</taxon>
        <taxon>Chordata</taxon>
        <taxon>Craniata</taxon>
        <taxon>Vertebrata</taxon>
        <taxon>Euteleostomi</taxon>
        <taxon>Amphibia</taxon>
        <taxon>Batrachia</taxon>
        <taxon>Caudata</taxon>
        <taxon>Salamandroidea</taxon>
        <taxon>Salamandridae</taxon>
        <taxon>Pleurodelinae</taxon>
        <taxon>Pleurodeles</taxon>
    </lineage>
</organism>
<name>A0AAV7WGN2_PLEWA</name>
<accession>A0AAV7WGN2</accession>
<evidence type="ECO:0000313" key="3">
    <source>
        <dbReference type="Proteomes" id="UP001066276"/>
    </source>
</evidence>
<protein>
    <recommendedName>
        <fullName evidence="4">Meiosis 1 arrest protein</fullName>
    </recommendedName>
</protein>